<name>A0AAW0ZC28_9HYME</name>
<comment type="caution">
    <text evidence="2">The sequence shown here is derived from an EMBL/GenBank/DDBJ whole genome shotgun (WGS) entry which is preliminary data.</text>
</comment>
<feature type="region of interest" description="Disordered" evidence="1">
    <location>
        <begin position="11"/>
        <end position="40"/>
    </location>
</feature>
<reference evidence="2 3" key="1">
    <citation type="submission" date="2024-05" db="EMBL/GenBank/DDBJ databases">
        <title>The nuclear and mitochondrial genome assemblies of Tetragonisca angustula (Apidae: Meliponini), a tiny yet remarkable pollinator in the Neotropics.</title>
        <authorList>
            <person name="Ferrari R."/>
            <person name="Ricardo P.C."/>
            <person name="Dias F.C."/>
            <person name="Araujo N.S."/>
            <person name="Soares D.O."/>
            <person name="Zhou Q.-S."/>
            <person name="Zhu C.-D."/>
            <person name="Coutinho L."/>
            <person name="Airas M.C."/>
            <person name="Batista T.M."/>
        </authorList>
    </citation>
    <scope>NUCLEOTIDE SEQUENCE [LARGE SCALE GENOMIC DNA]</scope>
    <source>
        <strain evidence="2">ASF017062</strain>
        <tissue evidence="2">Abdomen</tissue>
    </source>
</reference>
<dbReference type="EMBL" id="JAWNGG020000279">
    <property type="protein sequence ID" value="KAK9295194.1"/>
    <property type="molecule type" value="Genomic_DNA"/>
</dbReference>
<sequence>MEKLITGLEEASEYEGARRSRGPPVKKGAPHEKGHANVPLDPSWCCPPGVAVVVVVVGAEVGADAVTWNDAEVAVGELPVLPPSAPLSRGVQGVVALWWGYPPIKSVKVSSSAQRNDQPRLCEFLFDQ</sequence>
<evidence type="ECO:0000256" key="1">
    <source>
        <dbReference type="SAM" id="MobiDB-lite"/>
    </source>
</evidence>
<dbReference type="AlphaFoldDB" id="A0AAW0ZC28"/>
<gene>
    <name evidence="2" type="ORF">QLX08_010412</name>
</gene>
<protein>
    <submittedName>
        <fullName evidence="2">Uncharacterized protein</fullName>
    </submittedName>
</protein>
<keyword evidence="3" id="KW-1185">Reference proteome</keyword>
<proteinExistence type="predicted"/>
<evidence type="ECO:0000313" key="2">
    <source>
        <dbReference type="EMBL" id="KAK9295194.1"/>
    </source>
</evidence>
<dbReference type="Proteomes" id="UP001432146">
    <property type="component" value="Unassembled WGS sequence"/>
</dbReference>
<evidence type="ECO:0000313" key="3">
    <source>
        <dbReference type="Proteomes" id="UP001432146"/>
    </source>
</evidence>
<organism evidence="2 3">
    <name type="scientific">Tetragonisca angustula</name>
    <dbReference type="NCBI Taxonomy" id="166442"/>
    <lineage>
        <taxon>Eukaryota</taxon>
        <taxon>Metazoa</taxon>
        <taxon>Ecdysozoa</taxon>
        <taxon>Arthropoda</taxon>
        <taxon>Hexapoda</taxon>
        <taxon>Insecta</taxon>
        <taxon>Pterygota</taxon>
        <taxon>Neoptera</taxon>
        <taxon>Endopterygota</taxon>
        <taxon>Hymenoptera</taxon>
        <taxon>Apocrita</taxon>
        <taxon>Aculeata</taxon>
        <taxon>Apoidea</taxon>
        <taxon>Anthophila</taxon>
        <taxon>Apidae</taxon>
        <taxon>Tetragonisca</taxon>
    </lineage>
</organism>
<accession>A0AAW0ZC28</accession>